<feature type="compositionally biased region" description="Basic residues" evidence="10">
    <location>
        <begin position="614"/>
        <end position="626"/>
    </location>
</feature>
<sequence>MSKPEYTSVAWEFFLKVGDDCVRCKICKKSLKYCHSTTGMISHINSCHSEELKNMEKQKKSKNVMSFNNRKEEHAEADRNLVLAICTSTVPFRFAKNQYFIKFCGSLDKQYEVMSPDKLRRRIHENSKLYIQKTKSDLENVERFFLTVDGWDGKFENVNLYAIFVYYIDEKFEQKKVFLGIRHVAGKATSVNVGNVVTDVLEDYGVDSSKLIGAICDAGSNLRSFLNKNMLYHLHCAAHVLALILKEVSEVPSVTLILKKVYSLASHLSRSKVDRSIFRQRSTALKTFGPIPLPFSPTRWGGCAILAASFLNHYQSIFSLSKFQEYLLSEEEKVKLEYFVELTSPFVDAVSEAEKDNNFCSEIIPQFANLLEFVSSHNQMKHIVRVITNETQKRFDAYMSNDIALISTFIDPRFGYFDGIMHNRKWQEIEETVIDYCDSLKILNSNGSLNSDGSPQKRSKVSQSGLSRFMEAKSLSSSMDDTKAEVVAYEAYIRKSRPPYSSSPLDFWKCNEFQFPKLARLARHILCVPQSSAAVERLFSRCGEIVSSSRRNRLSSQTMHEILINASLGILKEKETEYIECDDDDDETEQNGEQIKLDLPPLCTCNPSNDSRRSRSTPTRRRSIQY</sequence>
<dbReference type="SMART" id="SM00614">
    <property type="entry name" value="ZnF_BED"/>
    <property type="match status" value="1"/>
</dbReference>
<dbReference type="SUPFAM" id="SSF53098">
    <property type="entry name" value="Ribonuclease H-like"/>
    <property type="match status" value="1"/>
</dbReference>
<dbReference type="STRING" id="31234.E3M1V1"/>
<evidence type="ECO:0000256" key="7">
    <source>
        <dbReference type="ARBA" id="ARBA00023163"/>
    </source>
</evidence>
<dbReference type="Pfam" id="PF05699">
    <property type="entry name" value="Dimer_Tnp_hAT"/>
    <property type="match status" value="1"/>
</dbReference>
<evidence type="ECO:0000256" key="2">
    <source>
        <dbReference type="ARBA" id="ARBA00022723"/>
    </source>
</evidence>
<dbReference type="KEGG" id="crq:GCK72_013064"/>
<dbReference type="Proteomes" id="UP000008281">
    <property type="component" value="Unassembled WGS sequence"/>
</dbReference>
<dbReference type="OMA" id="RIHENSK"/>
<keyword evidence="6" id="KW-0238">DNA-binding</keyword>
<dbReference type="SUPFAM" id="SSF57667">
    <property type="entry name" value="beta-beta-alpha zinc fingers"/>
    <property type="match status" value="1"/>
</dbReference>
<dbReference type="Pfam" id="PF02892">
    <property type="entry name" value="zf-BED"/>
    <property type="match status" value="1"/>
</dbReference>
<dbReference type="GO" id="GO:0005634">
    <property type="term" value="C:nucleus"/>
    <property type="evidence" value="ECO:0007669"/>
    <property type="project" value="UniProtKB-SubCell"/>
</dbReference>
<protein>
    <recommendedName>
        <fullName evidence="11">BED-type domain-containing protein</fullName>
    </recommendedName>
</protein>
<name>E3M1V1_CAERE</name>
<feature type="domain" description="BED-type" evidence="11">
    <location>
        <begin position="5"/>
        <end position="55"/>
    </location>
</feature>
<dbReference type="GO" id="GO:0046983">
    <property type="term" value="F:protein dimerization activity"/>
    <property type="evidence" value="ECO:0007669"/>
    <property type="project" value="InterPro"/>
</dbReference>
<dbReference type="InterPro" id="IPR008906">
    <property type="entry name" value="HATC_C_dom"/>
</dbReference>
<evidence type="ECO:0000256" key="5">
    <source>
        <dbReference type="ARBA" id="ARBA00023015"/>
    </source>
</evidence>
<dbReference type="CTD" id="9804380"/>
<dbReference type="OrthoDB" id="5865415at2759"/>
<evidence type="ECO:0000256" key="6">
    <source>
        <dbReference type="ARBA" id="ARBA00023125"/>
    </source>
</evidence>
<gene>
    <name evidence="12" type="ORF">CRE_06378</name>
</gene>
<dbReference type="InterPro" id="IPR052035">
    <property type="entry name" value="ZnF_BED_domain_contain"/>
</dbReference>
<reference evidence="12" key="1">
    <citation type="submission" date="2007-07" db="EMBL/GenBank/DDBJ databases">
        <title>PCAP assembly of the Caenorhabditis remanei genome.</title>
        <authorList>
            <consortium name="The Caenorhabditis remanei Sequencing Consortium"/>
            <person name="Wilson R.K."/>
        </authorList>
    </citation>
    <scope>NUCLEOTIDE SEQUENCE [LARGE SCALE GENOMIC DNA]</scope>
    <source>
        <strain evidence="12">PB4641</strain>
    </source>
</reference>
<evidence type="ECO:0000256" key="3">
    <source>
        <dbReference type="ARBA" id="ARBA00022771"/>
    </source>
</evidence>
<evidence type="ECO:0000313" key="12">
    <source>
        <dbReference type="EMBL" id="EFO88969.1"/>
    </source>
</evidence>
<dbReference type="RefSeq" id="XP_003110180.2">
    <property type="nucleotide sequence ID" value="XM_003110132.2"/>
</dbReference>
<keyword evidence="5" id="KW-0805">Transcription regulation</keyword>
<dbReference type="InterPro" id="IPR036236">
    <property type="entry name" value="Znf_C2H2_sf"/>
</dbReference>
<feature type="region of interest" description="Disordered" evidence="10">
    <location>
        <begin position="603"/>
        <end position="626"/>
    </location>
</feature>
<evidence type="ECO:0000256" key="10">
    <source>
        <dbReference type="SAM" id="MobiDB-lite"/>
    </source>
</evidence>
<dbReference type="InterPro" id="IPR003656">
    <property type="entry name" value="Znf_BED"/>
</dbReference>
<organism evidence="13">
    <name type="scientific">Caenorhabditis remanei</name>
    <name type="common">Caenorhabditis vulgaris</name>
    <dbReference type="NCBI Taxonomy" id="31234"/>
    <lineage>
        <taxon>Eukaryota</taxon>
        <taxon>Metazoa</taxon>
        <taxon>Ecdysozoa</taxon>
        <taxon>Nematoda</taxon>
        <taxon>Chromadorea</taxon>
        <taxon>Rhabditida</taxon>
        <taxon>Rhabditina</taxon>
        <taxon>Rhabditomorpha</taxon>
        <taxon>Rhabditoidea</taxon>
        <taxon>Rhabditidae</taxon>
        <taxon>Peloderinae</taxon>
        <taxon>Caenorhabditis</taxon>
    </lineage>
</organism>
<accession>E3M1V1</accession>
<keyword evidence="13" id="KW-1185">Reference proteome</keyword>
<dbReference type="eggNOG" id="KOG1121">
    <property type="taxonomic scope" value="Eukaryota"/>
</dbReference>
<dbReference type="PROSITE" id="PS50808">
    <property type="entry name" value="ZF_BED"/>
    <property type="match status" value="1"/>
</dbReference>
<keyword evidence="3 9" id="KW-0863">Zinc-finger</keyword>
<comment type="subcellular location">
    <subcellularLocation>
        <location evidence="1">Nucleus</location>
    </subcellularLocation>
</comment>
<evidence type="ECO:0000256" key="4">
    <source>
        <dbReference type="ARBA" id="ARBA00022833"/>
    </source>
</evidence>
<dbReference type="GO" id="GO:0008270">
    <property type="term" value="F:zinc ion binding"/>
    <property type="evidence" value="ECO:0007669"/>
    <property type="project" value="UniProtKB-KW"/>
</dbReference>
<keyword evidence="4" id="KW-0862">Zinc</keyword>
<keyword evidence="2" id="KW-0479">Metal-binding</keyword>
<dbReference type="EMBL" id="DS268421">
    <property type="protein sequence ID" value="EFO88969.1"/>
    <property type="molecule type" value="Genomic_DNA"/>
</dbReference>
<evidence type="ECO:0000256" key="9">
    <source>
        <dbReference type="PROSITE-ProRule" id="PRU00027"/>
    </source>
</evidence>
<evidence type="ECO:0000256" key="8">
    <source>
        <dbReference type="ARBA" id="ARBA00023242"/>
    </source>
</evidence>
<dbReference type="HOGENOM" id="CLU_009123_12_5_1"/>
<evidence type="ECO:0000256" key="1">
    <source>
        <dbReference type="ARBA" id="ARBA00004123"/>
    </source>
</evidence>
<dbReference type="PANTHER" id="PTHR46481:SF10">
    <property type="entry name" value="ZINC FINGER BED DOMAIN-CONTAINING PROTEIN 39"/>
    <property type="match status" value="1"/>
</dbReference>
<dbReference type="GO" id="GO:0009791">
    <property type="term" value="P:post-embryonic development"/>
    <property type="evidence" value="ECO:0007669"/>
    <property type="project" value="UniProtKB-ARBA"/>
</dbReference>
<evidence type="ECO:0000313" key="13">
    <source>
        <dbReference type="Proteomes" id="UP000008281"/>
    </source>
</evidence>
<keyword evidence="8" id="KW-0539">Nucleus</keyword>
<keyword evidence="7" id="KW-0804">Transcription</keyword>
<dbReference type="GO" id="GO:0003677">
    <property type="term" value="F:DNA binding"/>
    <property type="evidence" value="ECO:0007669"/>
    <property type="project" value="UniProtKB-KW"/>
</dbReference>
<dbReference type="AlphaFoldDB" id="E3M1V1"/>
<dbReference type="GeneID" id="9804380"/>
<dbReference type="InParanoid" id="E3M1V1"/>
<proteinExistence type="predicted"/>
<evidence type="ECO:0000259" key="11">
    <source>
        <dbReference type="PROSITE" id="PS50808"/>
    </source>
</evidence>
<dbReference type="PANTHER" id="PTHR46481">
    <property type="entry name" value="ZINC FINGER BED DOMAIN-CONTAINING PROTEIN 4"/>
    <property type="match status" value="1"/>
</dbReference>
<dbReference type="InterPro" id="IPR012337">
    <property type="entry name" value="RNaseH-like_sf"/>
</dbReference>